<dbReference type="Pfam" id="PF26099">
    <property type="entry name" value="DUF8034"/>
    <property type="match status" value="1"/>
</dbReference>
<dbReference type="EMBL" id="RZUL01000007">
    <property type="protein sequence ID" value="RVT39441.1"/>
    <property type="molecule type" value="Genomic_DNA"/>
</dbReference>
<organism evidence="1 2">
    <name type="scientific">Sphingobium algorifonticola</name>
    <dbReference type="NCBI Taxonomy" id="2008318"/>
    <lineage>
        <taxon>Bacteria</taxon>
        <taxon>Pseudomonadati</taxon>
        <taxon>Pseudomonadota</taxon>
        <taxon>Alphaproteobacteria</taxon>
        <taxon>Sphingomonadales</taxon>
        <taxon>Sphingomonadaceae</taxon>
        <taxon>Sphingobium</taxon>
    </lineage>
</organism>
<protein>
    <submittedName>
        <fullName evidence="1">Uncharacterized protein</fullName>
    </submittedName>
</protein>
<sequence length="627" mass="70958">MRQGAVEVGVRRTPPEWAVLQRRLIDMMSEAALDFADRYTRPDGTLIWRDDWPGMDGSDDPYEGFRNMPLLYAIGGADALLPRARLIWDGITWQWTQYGQIRDEFDRSYDWMHHGEAYLFSYFMGLADPESLKERQRAVRFADIYVRNATTDPVFDRATGHMRAPITGSDGPHFVHTAEDWSTHVPILAEYLPPFEDLPGIDAHQKTCPWDDPDVLAAILERINVRQARGDVPINLLVTSMAVHAASFTQDDAYRDWALAYLENWERRCAENGGIIPDNVGPSGTIGELNDGKWWGGFYGWRWPHGAFAILEALCVSGANAALLTGDMSKLDLARSQIDMLWHAGRDENGQWVTPVRRYDDGWRDFRPFDPMYGVHLWNVSMDPADAKRAERAWSGHYDEVDTSYGTYRRTNGGHVGFNGNSAQWFRFIRGGNPDYPERILRANLAMMQDQIERYRSDAFDPHTMDHRTDPMAIHCWQFLMPVIVEGLAQLTMGGPMHIYHGGLQHVRLRYFDPVRRRPGLPPTLSALVHDASPTSVTVTLVNLDDQHVSEVVIQGGGFGEHHIVRMDADTESGTITRDVGASHATLTIAAGATVTVKLTVERYAAPPSYMAPWQREWPPLLKGRSL</sequence>
<dbReference type="AlphaFoldDB" id="A0A437J490"/>
<accession>A0A437J490</accession>
<keyword evidence="2" id="KW-1185">Reference proteome</keyword>
<evidence type="ECO:0000313" key="2">
    <source>
        <dbReference type="Proteomes" id="UP000282977"/>
    </source>
</evidence>
<gene>
    <name evidence="1" type="ORF">ENE74_15475</name>
</gene>
<dbReference type="Proteomes" id="UP000282977">
    <property type="component" value="Unassembled WGS sequence"/>
</dbReference>
<proteinExistence type="predicted"/>
<comment type="caution">
    <text evidence="1">The sequence shown here is derived from an EMBL/GenBank/DDBJ whole genome shotgun (WGS) entry which is preliminary data.</text>
</comment>
<reference evidence="1 2" key="1">
    <citation type="submission" date="2019-01" db="EMBL/GenBank/DDBJ databases">
        <authorList>
            <person name="Chen W.-M."/>
        </authorList>
    </citation>
    <scope>NUCLEOTIDE SEQUENCE [LARGE SCALE GENOMIC DNA]</scope>
    <source>
        <strain evidence="1 2">TLA-22</strain>
    </source>
</reference>
<evidence type="ECO:0000313" key="1">
    <source>
        <dbReference type="EMBL" id="RVT39441.1"/>
    </source>
</evidence>
<dbReference type="InterPro" id="IPR058347">
    <property type="entry name" value="DUF8034"/>
</dbReference>
<name>A0A437J490_9SPHN</name>